<dbReference type="CDD" id="cd06261">
    <property type="entry name" value="TM_PBP2"/>
    <property type="match status" value="1"/>
</dbReference>
<dbReference type="PANTHER" id="PTHR30193">
    <property type="entry name" value="ABC TRANSPORTER PERMEASE PROTEIN"/>
    <property type="match status" value="1"/>
</dbReference>
<keyword evidence="6 7" id="KW-0472">Membrane</keyword>
<proteinExistence type="inferred from homology"/>
<feature type="transmembrane region" description="Helical" evidence="7">
    <location>
        <begin position="275"/>
        <end position="300"/>
    </location>
</feature>
<comment type="caution">
    <text evidence="10">The sequence shown here is derived from an EMBL/GenBank/DDBJ whole genome shotgun (WGS) entry which is preliminary data.</text>
</comment>
<feature type="transmembrane region" description="Helical" evidence="7">
    <location>
        <begin position="224"/>
        <end position="245"/>
    </location>
</feature>
<keyword evidence="5 7" id="KW-1133">Transmembrane helix</keyword>
<protein>
    <submittedName>
        <fullName evidence="10">Sugar ABC transporter permease</fullName>
    </submittedName>
</protein>
<feature type="transmembrane region" description="Helical" evidence="7">
    <location>
        <begin position="162"/>
        <end position="181"/>
    </location>
</feature>
<evidence type="ECO:0000256" key="5">
    <source>
        <dbReference type="ARBA" id="ARBA00022989"/>
    </source>
</evidence>
<feature type="domain" description="ABC transmembrane type-1" evidence="9">
    <location>
        <begin position="86"/>
        <end position="296"/>
    </location>
</feature>
<dbReference type="Pfam" id="PF00528">
    <property type="entry name" value="BPD_transp_1"/>
    <property type="match status" value="1"/>
</dbReference>
<gene>
    <name evidence="10" type="ORF">E0H92_40840</name>
</gene>
<dbReference type="InterPro" id="IPR035906">
    <property type="entry name" value="MetI-like_sf"/>
</dbReference>
<keyword evidence="2 7" id="KW-0813">Transport</keyword>
<dbReference type="AlphaFoldDB" id="A0A4R0INL8"/>
<keyword evidence="3" id="KW-1003">Cell membrane</keyword>
<keyword evidence="4 7" id="KW-0812">Transmembrane</keyword>
<dbReference type="Gene3D" id="1.10.3720.10">
    <property type="entry name" value="MetI-like"/>
    <property type="match status" value="1"/>
</dbReference>
<dbReference type="Proteomes" id="UP000294225">
    <property type="component" value="Unassembled WGS sequence"/>
</dbReference>
<evidence type="ECO:0000259" key="9">
    <source>
        <dbReference type="PROSITE" id="PS50928"/>
    </source>
</evidence>
<sequence>MATLTEATTTRRPLDPSHRAPRRRVKAAPYLFVAPFLLVFAAFSAYPIFFALQLSFTDWHGAGALKVTGLANYRYLLTSPDFWQSMATSGVLWLLVVPAQVLLALTIAVALRKARLRGLFSAALIAPFVTPLVAMAQVWIILFDHDFGAVNQGLSSIGLPTIGWLTTSAGAQVTVALLVLWRTTGYAVILLMAGLSTIPSDVYEAARIDGAGAWQQFWSITVPLVTRTLSFVVVIGTLTVFQLFAEPYVVTGGGPFNATRTAGLYLYKHITNSDLGLGAANSMLLVVMVLALSLASIRLLRSREDS</sequence>
<dbReference type="InterPro" id="IPR000515">
    <property type="entry name" value="MetI-like"/>
</dbReference>
<feature type="region of interest" description="Disordered" evidence="8">
    <location>
        <begin position="1"/>
        <end position="20"/>
    </location>
</feature>
<dbReference type="InterPro" id="IPR051393">
    <property type="entry name" value="ABC_transporter_permease"/>
</dbReference>
<evidence type="ECO:0000256" key="1">
    <source>
        <dbReference type="ARBA" id="ARBA00004651"/>
    </source>
</evidence>
<evidence type="ECO:0000256" key="8">
    <source>
        <dbReference type="SAM" id="MobiDB-lite"/>
    </source>
</evidence>
<feature type="transmembrane region" description="Helical" evidence="7">
    <location>
        <begin position="118"/>
        <end position="142"/>
    </location>
</feature>
<feature type="transmembrane region" description="Helical" evidence="7">
    <location>
        <begin position="27"/>
        <end position="49"/>
    </location>
</feature>
<feature type="transmembrane region" description="Helical" evidence="7">
    <location>
        <begin position="91"/>
        <end position="111"/>
    </location>
</feature>
<dbReference type="PROSITE" id="PS50928">
    <property type="entry name" value="ABC_TM1"/>
    <property type="match status" value="1"/>
</dbReference>
<name>A0A4R0INL8_9ACTN</name>
<dbReference type="PANTHER" id="PTHR30193:SF41">
    <property type="entry name" value="DIACETYLCHITOBIOSE UPTAKE SYSTEM PERMEASE PROTEIN NGCF"/>
    <property type="match status" value="1"/>
</dbReference>
<dbReference type="SUPFAM" id="SSF161098">
    <property type="entry name" value="MetI-like"/>
    <property type="match status" value="1"/>
</dbReference>
<evidence type="ECO:0000313" key="11">
    <source>
        <dbReference type="Proteomes" id="UP000294225"/>
    </source>
</evidence>
<evidence type="ECO:0000256" key="2">
    <source>
        <dbReference type="ARBA" id="ARBA00022448"/>
    </source>
</evidence>
<accession>A0A4R0INL8</accession>
<feature type="compositionally biased region" description="Polar residues" evidence="8">
    <location>
        <begin position="1"/>
        <end position="11"/>
    </location>
</feature>
<dbReference type="GO" id="GO:0055085">
    <property type="term" value="P:transmembrane transport"/>
    <property type="evidence" value="ECO:0007669"/>
    <property type="project" value="InterPro"/>
</dbReference>
<evidence type="ECO:0000313" key="10">
    <source>
        <dbReference type="EMBL" id="TCC30305.1"/>
    </source>
</evidence>
<comment type="subcellular location">
    <subcellularLocation>
        <location evidence="1 7">Cell membrane</location>
        <topology evidence="1 7">Multi-pass membrane protein</topology>
    </subcellularLocation>
</comment>
<evidence type="ECO:0000256" key="6">
    <source>
        <dbReference type="ARBA" id="ARBA00023136"/>
    </source>
</evidence>
<reference evidence="10 11" key="1">
    <citation type="submission" date="2019-02" db="EMBL/GenBank/DDBJ databases">
        <title>Kribbella capetownensis sp. nov. and Kribbella speibonae sp. nov., isolated from soil.</title>
        <authorList>
            <person name="Curtis S.M."/>
            <person name="Norton I."/>
            <person name="Everest G.J."/>
            <person name="Meyers P.R."/>
        </authorList>
    </citation>
    <scope>NUCLEOTIDE SEQUENCE [LARGE SCALE GENOMIC DNA]</scope>
    <source>
        <strain evidence="10 11">YM55</strain>
    </source>
</reference>
<organism evidence="10 11">
    <name type="scientific">Kribbella speibonae</name>
    <dbReference type="NCBI Taxonomy" id="1572660"/>
    <lineage>
        <taxon>Bacteria</taxon>
        <taxon>Bacillati</taxon>
        <taxon>Actinomycetota</taxon>
        <taxon>Actinomycetes</taxon>
        <taxon>Propionibacteriales</taxon>
        <taxon>Kribbellaceae</taxon>
        <taxon>Kribbella</taxon>
    </lineage>
</organism>
<evidence type="ECO:0000256" key="3">
    <source>
        <dbReference type="ARBA" id="ARBA00022475"/>
    </source>
</evidence>
<dbReference type="GO" id="GO:0005886">
    <property type="term" value="C:plasma membrane"/>
    <property type="evidence" value="ECO:0007669"/>
    <property type="project" value="UniProtKB-SubCell"/>
</dbReference>
<comment type="similarity">
    <text evidence="7">Belongs to the binding-protein-dependent transport system permease family.</text>
</comment>
<dbReference type="RefSeq" id="WP_131500072.1">
    <property type="nucleotide sequence ID" value="NZ_SJKC01000008.1"/>
</dbReference>
<dbReference type="EMBL" id="SJKC01000008">
    <property type="protein sequence ID" value="TCC30305.1"/>
    <property type="molecule type" value="Genomic_DNA"/>
</dbReference>
<evidence type="ECO:0000256" key="4">
    <source>
        <dbReference type="ARBA" id="ARBA00022692"/>
    </source>
</evidence>
<evidence type="ECO:0000256" key="7">
    <source>
        <dbReference type="RuleBase" id="RU363032"/>
    </source>
</evidence>